<proteinExistence type="predicted"/>
<sequence>MVGRRGHRGSQQARQDSPHHERDLRDIVMDDLRRQVQELQWCLEHYELLEHDDRRHETEN</sequence>
<protein>
    <submittedName>
        <fullName evidence="2">Uncharacterized protein</fullName>
    </submittedName>
</protein>
<dbReference type="Proteomes" id="UP000315295">
    <property type="component" value="Unassembled WGS sequence"/>
</dbReference>
<reference evidence="2 3" key="1">
    <citation type="journal article" date="2019" name="G3 (Bethesda)">
        <title>Sequencing of a Wild Apple (Malus baccata) Genome Unravels the Differences Between Cultivated and Wild Apple Species Regarding Disease Resistance and Cold Tolerance.</title>
        <authorList>
            <person name="Chen X."/>
        </authorList>
    </citation>
    <scope>NUCLEOTIDE SEQUENCE [LARGE SCALE GENOMIC DNA]</scope>
    <source>
        <strain evidence="3">cv. Shandingzi</strain>
        <tissue evidence="2">Leaves</tissue>
    </source>
</reference>
<feature type="region of interest" description="Disordered" evidence="1">
    <location>
        <begin position="1"/>
        <end position="24"/>
    </location>
</feature>
<gene>
    <name evidence="2" type="ORF">C1H46_018719</name>
</gene>
<keyword evidence="3" id="KW-1185">Reference proteome</keyword>
<evidence type="ECO:0000256" key="1">
    <source>
        <dbReference type="SAM" id="MobiDB-lite"/>
    </source>
</evidence>
<evidence type="ECO:0000313" key="2">
    <source>
        <dbReference type="EMBL" id="TQD95672.1"/>
    </source>
</evidence>
<name>A0A540MAT9_MALBA</name>
<organism evidence="2 3">
    <name type="scientific">Malus baccata</name>
    <name type="common">Siberian crab apple</name>
    <name type="synonym">Pyrus baccata</name>
    <dbReference type="NCBI Taxonomy" id="106549"/>
    <lineage>
        <taxon>Eukaryota</taxon>
        <taxon>Viridiplantae</taxon>
        <taxon>Streptophyta</taxon>
        <taxon>Embryophyta</taxon>
        <taxon>Tracheophyta</taxon>
        <taxon>Spermatophyta</taxon>
        <taxon>Magnoliopsida</taxon>
        <taxon>eudicotyledons</taxon>
        <taxon>Gunneridae</taxon>
        <taxon>Pentapetalae</taxon>
        <taxon>rosids</taxon>
        <taxon>fabids</taxon>
        <taxon>Rosales</taxon>
        <taxon>Rosaceae</taxon>
        <taxon>Amygdaloideae</taxon>
        <taxon>Maleae</taxon>
        <taxon>Malus</taxon>
    </lineage>
</organism>
<comment type="caution">
    <text evidence="2">The sequence shown here is derived from an EMBL/GenBank/DDBJ whole genome shotgun (WGS) entry which is preliminary data.</text>
</comment>
<dbReference type="EMBL" id="VIEB01000308">
    <property type="protein sequence ID" value="TQD95672.1"/>
    <property type="molecule type" value="Genomic_DNA"/>
</dbReference>
<evidence type="ECO:0000313" key="3">
    <source>
        <dbReference type="Proteomes" id="UP000315295"/>
    </source>
</evidence>
<accession>A0A540MAT9</accession>
<dbReference type="AlphaFoldDB" id="A0A540MAT9"/>